<dbReference type="AlphaFoldDB" id="A0A1H1MYC6"/>
<dbReference type="OrthoDB" id="5573849at2"/>
<dbReference type="InterPro" id="IPR045664">
    <property type="entry name" value="DUF6387"/>
</dbReference>
<organism evidence="1 2">
    <name type="scientific">Pseudomonas oryzae</name>
    <dbReference type="NCBI Taxonomy" id="1392877"/>
    <lineage>
        <taxon>Bacteria</taxon>
        <taxon>Pseudomonadati</taxon>
        <taxon>Pseudomonadota</taxon>
        <taxon>Gammaproteobacteria</taxon>
        <taxon>Pseudomonadales</taxon>
        <taxon>Pseudomonadaceae</taxon>
        <taxon>Pseudomonas</taxon>
    </lineage>
</organism>
<sequence length="279" mass="31358">MSNRSKYKQELPEWFSRDNYNLVSGFGILEWRNELLVRAIIAKSLRAPGFEFLMDLDLIRWVPDDVVAKCLDHARGLVTGKFSPVPLSEAPPFGVARFGDLRFQALQDRAAVESGHADQISIDRWGMTRPGIYLDKNFLAAMNSNVSVEYGVGVRFPYLLKVDLGAPDSVLEKAFSDWLLCARKSRKKEPVEVVKSKNTGTSMYDSWRICGVLPYLDLHLWSVEHGASISSGVMAGAVVPHRSSGYRFMMERTVPDVKKLMAGLESIEITCFYEQRVSG</sequence>
<dbReference type="Proteomes" id="UP000243359">
    <property type="component" value="Chromosome I"/>
</dbReference>
<dbReference type="RefSeq" id="WP_157719472.1">
    <property type="nucleotide sequence ID" value="NZ_LT629751.1"/>
</dbReference>
<dbReference type="EMBL" id="LT629751">
    <property type="protein sequence ID" value="SDR91843.1"/>
    <property type="molecule type" value="Genomic_DNA"/>
</dbReference>
<evidence type="ECO:0000313" key="1">
    <source>
        <dbReference type="EMBL" id="SDR91843.1"/>
    </source>
</evidence>
<evidence type="ECO:0000313" key="2">
    <source>
        <dbReference type="Proteomes" id="UP000243359"/>
    </source>
</evidence>
<proteinExistence type="predicted"/>
<dbReference type="STRING" id="1392877.SAMN05216221_0651"/>
<keyword evidence="2" id="KW-1185">Reference proteome</keyword>
<name>A0A1H1MYC6_9PSED</name>
<dbReference type="Pfam" id="PF19924">
    <property type="entry name" value="DUF6387"/>
    <property type="match status" value="1"/>
</dbReference>
<reference evidence="2" key="1">
    <citation type="submission" date="2016-10" db="EMBL/GenBank/DDBJ databases">
        <authorList>
            <person name="Varghese N."/>
            <person name="Submissions S."/>
        </authorList>
    </citation>
    <scope>NUCLEOTIDE SEQUENCE [LARGE SCALE GENOMIC DNA]</scope>
    <source>
        <strain evidence="2">KCTC 32247</strain>
    </source>
</reference>
<accession>A0A1H1MYC6</accession>
<gene>
    <name evidence="1" type="ORF">SAMN05216221_0651</name>
</gene>
<protein>
    <submittedName>
        <fullName evidence="1">Uncharacterized protein</fullName>
    </submittedName>
</protein>